<keyword evidence="6" id="KW-1185">Reference proteome</keyword>
<dbReference type="Proteomes" id="UP001597059">
    <property type="component" value="Unassembled WGS sequence"/>
</dbReference>
<dbReference type="Pfam" id="PF06445">
    <property type="entry name" value="GyrI-like"/>
    <property type="match status" value="1"/>
</dbReference>
<evidence type="ECO:0000259" key="4">
    <source>
        <dbReference type="PROSITE" id="PS01124"/>
    </source>
</evidence>
<dbReference type="SMART" id="SM00342">
    <property type="entry name" value="HTH_ARAC"/>
    <property type="match status" value="1"/>
</dbReference>
<dbReference type="InterPro" id="IPR020449">
    <property type="entry name" value="Tscrpt_reg_AraC-type_HTH"/>
</dbReference>
<evidence type="ECO:0000313" key="6">
    <source>
        <dbReference type="Proteomes" id="UP001597059"/>
    </source>
</evidence>
<dbReference type="InterPro" id="IPR009057">
    <property type="entry name" value="Homeodomain-like_sf"/>
</dbReference>
<dbReference type="InterPro" id="IPR010499">
    <property type="entry name" value="AraC_E-bd"/>
</dbReference>
<dbReference type="Gene3D" id="1.10.10.60">
    <property type="entry name" value="Homeodomain-like"/>
    <property type="match status" value="2"/>
</dbReference>
<dbReference type="InterPro" id="IPR011256">
    <property type="entry name" value="Reg_factor_effector_dom_sf"/>
</dbReference>
<evidence type="ECO:0000313" key="5">
    <source>
        <dbReference type="EMBL" id="MFD1385089.1"/>
    </source>
</evidence>
<dbReference type="SUPFAM" id="SSF55136">
    <property type="entry name" value="Probable bacterial effector-binding domain"/>
    <property type="match status" value="1"/>
</dbReference>
<dbReference type="InterPro" id="IPR018060">
    <property type="entry name" value="HTH_AraC"/>
</dbReference>
<keyword evidence="2" id="KW-0238">DNA-binding</keyword>
<protein>
    <submittedName>
        <fullName evidence="5">GyrI-like domain-containing protein</fullName>
    </submittedName>
</protein>
<name>A0ABW4B4T5_9GAMM</name>
<dbReference type="EMBL" id="JBHTMN010000018">
    <property type="protein sequence ID" value="MFD1385089.1"/>
    <property type="molecule type" value="Genomic_DNA"/>
</dbReference>
<dbReference type="InterPro" id="IPR029442">
    <property type="entry name" value="GyrI-like"/>
</dbReference>
<dbReference type="PROSITE" id="PS01124">
    <property type="entry name" value="HTH_ARAC_FAMILY_2"/>
    <property type="match status" value="1"/>
</dbReference>
<dbReference type="SMART" id="SM00871">
    <property type="entry name" value="AraC_E_bind"/>
    <property type="match status" value="1"/>
</dbReference>
<dbReference type="InterPro" id="IPR050908">
    <property type="entry name" value="SmbC-like"/>
</dbReference>
<comment type="caution">
    <text evidence="5">The sequence shown here is derived from an EMBL/GenBank/DDBJ whole genome shotgun (WGS) entry which is preliminary data.</text>
</comment>
<sequence>MSKQHLSRINEVLFYIHQDISRPLSAKQLADIAAYSEQHFHRLFKQIVGESIHQYIRRVRMEYAANQLMFDTSSSVLDIANRCGFSSASSFNKAFKSTFHCAPSAWRQQDEPSTDKPYLTDPDVALGYQRISHQTLPSPKIIEVPSRLVAYKRHLGYGRSIKEAWMTLFAWANAEQRDTSGQFGLHHSNPAWVELSKCHYVACLEIDRPIGRQSLVSQLTIPAGLHAVFHLTGKYGELLPRISQVFETWLPASKFKLRSTPGYVRYHKNQFIEADETFDLEFYLPISVF</sequence>
<dbReference type="SUPFAM" id="SSF46689">
    <property type="entry name" value="Homeodomain-like"/>
    <property type="match status" value="2"/>
</dbReference>
<proteinExistence type="predicted"/>
<keyword evidence="1" id="KW-0805">Transcription regulation</keyword>
<keyword evidence="3" id="KW-0804">Transcription</keyword>
<gene>
    <name evidence="5" type="ORF">ACFQ45_17175</name>
</gene>
<organism evidence="5 6">
    <name type="scientific">Rhodanobacter aciditrophus</name>
    <dbReference type="NCBI Taxonomy" id="1623218"/>
    <lineage>
        <taxon>Bacteria</taxon>
        <taxon>Pseudomonadati</taxon>
        <taxon>Pseudomonadota</taxon>
        <taxon>Gammaproteobacteria</taxon>
        <taxon>Lysobacterales</taxon>
        <taxon>Rhodanobacteraceae</taxon>
        <taxon>Rhodanobacter</taxon>
    </lineage>
</organism>
<dbReference type="RefSeq" id="WP_377369919.1">
    <property type="nucleotide sequence ID" value="NZ_JBHTMN010000018.1"/>
</dbReference>
<dbReference type="Pfam" id="PF12833">
    <property type="entry name" value="HTH_18"/>
    <property type="match status" value="1"/>
</dbReference>
<dbReference type="PANTHER" id="PTHR40055">
    <property type="entry name" value="TRANSCRIPTIONAL REGULATOR YGIV-RELATED"/>
    <property type="match status" value="1"/>
</dbReference>
<dbReference type="PANTHER" id="PTHR40055:SF1">
    <property type="entry name" value="TRANSCRIPTIONAL REGULATOR YGIV-RELATED"/>
    <property type="match status" value="1"/>
</dbReference>
<dbReference type="PRINTS" id="PR00032">
    <property type="entry name" value="HTHARAC"/>
</dbReference>
<evidence type="ECO:0000256" key="1">
    <source>
        <dbReference type="ARBA" id="ARBA00023015"/>
    </source>
</evidence>
<reference evidence="6" key="1">
    <citation type="journal article" date="2019" name="Int. J. Syst. Evol. Microbiol.">
        <title>The Global Catalogue of Microorganisms (GCM) 10K type strain sequencing project: providing services to taxonomists for standard genome sequencing and annotation.</title>
        <authorList>
            <consortium name="The Broad Institute Genomics Platform"/>
            <consortium name="The Broad Institute Genome Sequencing Center for Infectious Disease"/>
            <person name="Wu L."/>
            <person name="Ma J."/>
        </authorList>
    </citation>
    <scope>NUCLEOTIDE SEQUENCE [LARGE SCALE GENOMIC DNA]</scope>
    <source>
        <strain evidence="6">JCM 30774</strain>
    </source>
</reference>
<evidence type="ECO:0000256" key="2">
    <source>
        <dbReference type="ARBA" id="ARBA00023125"/>
    </source>
</evidence>
<feature type="domain" description="HTH araC/xylS-type" evidence="4">
    <location>
        <begin position="10"/>
        <end position="109"/>
    </location>
</feature>
<evidence type="ECO:0000256" key="3">
    <source>
        <dbReference type="ARBA" id="ARBA00023163"/>
    </source>
</evidence>
<accession>A0ABW4B4T5</accession>
<dbReference type="Gene3D" id="3.20.80.10">
    <property type="entry name" value="Regulatory factor, effector binding domain"/>
    <property type="match status" value="1"/>
</dbReference>